<evidence type="ECO:0000256" key="4">
    <source>
        <dbReference type="ARBA" id="ARBA00074367"/>
    </source>
</evidence>
<accession>A0A8C5ESF9</accession>
<name>A0A8C5ESF9_GOUWI</name>
<keyword evidence="6" id="KW-0175">Coiled coil</keyword>
<dbReference type="Proteomes" id="UP000694680">
    <property type="component" value="Chromosome 12"/>
</dbReference>
<dbReference type="InterPro" id="IPR036236">
    <property type="entry name" value="Znf_C2H2_sf"/>
</dbReference>
<reference evidence="10" key="1">
    <citation type="submission" date="2020-06" db="EMBL/GenBank/DDBJ databases">
        <authorList>
            <consortium name="Wellcome Sanger Institute Data Sharing"/>
        </authorList>
    </citation>
    <scope>NUCLEOTIDE SEQUENCE [LARGE SCALE GENOMIC DNA]</scope>
</reference>
<dbReference type="GO" id="GO:0003676">
    <property type="term" value="F:nucleic acid binding"/>
    <property type="evidence" value="ECO:0007669"/>
    <property type="project" value="InterPro"/>
</dbReference>
<evidence type="ECO:0000256" key="5">
    <source>
        <dbReference type="PROSITE-ProRule" id="PRU00042"/>
    </source>
</evidence>
<sequence>MRCHYEVLGVKRDATDDELKKTYRKLALKWHPDKNLDNSDEAEEQFKLIQAAYDVLSDPQERAWYDNHRDALLKGGLSGDYEDDSIDLLQYFTVTCYSGYGDDEEGFYTVYRTLFESIVKEEMEHSKVKDEEEEEFPPFGESQSDYDTIVHVFYGYWQSYCTRKNFAWKEEYDTRQASNRWEKRAMEKENKKSREKARKERNDLVRQLVAFVRKRDRRVQAHRKLVEEQNTEKLKKVKEQRLQQKLKQAKLAEDYKEQSWAAMSELEKELQQMEAQYGQEFGDASESEEEELDVEKANIDDATIDDYDDLYCPACDKSFKSEKAMKNHEKSKKHREMVALLRQQLEEEDDLLGLNVEAKEGSENEEEDDDEDEKPKQKWGSIPLPDYVSKCPWARH</sequence>
<reference evidence="10" key="2">
    <citation type="submission" date="2025-08" db="UniProtKB">
        <authorList>
            <consortium name="Ensembl"/>
        </authorList>
    </citation>
    <scope>IDENTIFICATION</scope>
</reference>
<dbReference type="Pfam" id="PF12171">
    <property type="entry name" value="zf-C2H2_jaz"/>
    <property type="match status" value="1"/>
</dbReference>
<dbReference type="InterPro" id="IPR003604">
    <property type="entry name" value="Matrin/U1-like-C_Znf_C2H2"/>
</dbReference>
<dbReference type="Pfam" id="PF21884">
    <property type="entry name" value="ZUO1-like_ZHD"/>
    <property type="match status" value="1"/>
</dbReference>
<dbReference type="InterPro" id="IPR054076">
    <property type="entry name" value="ZUO1-like_ZHD"/>
</dbReference>
<gene>
    <name evidence="10" type="primary">dnajc21</name>
</gene>
<evidence type="ECO:0000256" key="2">
    <source>
        <dbReference type="ARBA" id="ARBA00022771"/>
    </source>
</evidence>
<dbReference type="InterPro" id="IPR036869">
    <property type="entry name" value="J_dom_sf"/>
</dbReference>
<dbReference type="GO" id="GO:0008270">
    <property type="term" value="F:zinc ion binding"/>
    <property type="evidence" value="ECO:0007669"/>
    <property type="project" value="UniProtKB-KW"/>
</dbReference>
<dbReference type="SMART" id="SM00271">
    <property type="entry name" value="DnaJ"/>
    <property type="match status" value="1"/>
</dbReference>
<dbReference type="CDD" id="cd06257">
    <property type="entry name" value="DnaJ"/>
    <property type="match status" value="1"/>
</dbReference>
<keyword evidence="11" id="KW-1185">Reference proteome</keyword>
<dbReference type="PROSITE" id="PS50076">
    <property type="entry name" value="DNAJ_2"/>
    <property type="match status" value="1"/>
</dbReference>
<dbReference type="PRINTS" id="PR00625">
    <property type="entry name" value="JDOMAIN"/>
</dbReference>
<evidence type="ECO:0000259" key="8">
    <source>
        <dbReference type="PROSITE" id="PS50076"/>
    </source>
</evidence>
<feature type="region of interest" description="Disordered" evidence="7">
    <location>
        <begin position="322"/>
        <end position="386"/>
    </location>
</feature>
<dbReference type="Ensembl" id="ENSGWIT00000028190.1">
    <property type="protein sequence ID" value="ENSGWIP00000025815.1"/>
    <property type="gene ID" value="ENSGWIG00000013566.1"/>
</dbReference>
<evidence type="ECO:0000313" key="10">
    <source>
        <dbReference type="Ensembl" id="ENSGWIP00000025815.1"/>
    </source>
</evidence>
<dbReference type="InterPro" id="IPR018253">
    <property type="entry name" value="DnaJ_domain_CS"/>
</dbReference>
<evidence type="ECO:0000313" key="11">
    <source>
        <dbReference type="Proteomes" id="UP000694680"/>
    </source>
</evidence>
<dbReference type="FunFam" id="1.10.287.110:FF:000046">
    <property type="entry name" value="dnaJ homolog subfamily C member 21"/>
    <property type="match status" value="1"/>
</dbReference>
<feature type="compositionally biased region" description="Acidic residues" evidence="7">
    <location>
        <begin position="363"/>
        <end position="372"/>
    </location>
</feature>
<evidence type="ECO:0000256" key="3">
    <source>
        <dbReference type="ARBA" id="ARBA00022833"/>
    </source>
</evidence>
<organism evidence="10 11">
    <name type="scientific">Gouania willdenowi</name>
    <name type="common">Blunt-snouted clingfish</name>
    <name type="synonym">Lepadogaster willdenowi</name>
    <dbReference type="NCBI Taxonomy" id="441366"/>
    <lineage>
        <taxon>Eukaryota</taxon>
        <taxon>Metazoa</taxon>
        <taxon>Chordata</taxon>
        <taxon>Craniata</taxon>
        <taxon>Vertebrata</taxon>
        <taxon>Euteleostomi</taxon>
        <taxon>Actinopterygii</taxon>
        <taxon>Neopterygii</taxon>
        <taxon>Teleostei</taxon>
        <taxon>Neoteleostei</taxon>
        <taxon>Acanthomorphata</taxon>
        <taxon>Ovalentaria</taxon>
        <taxon>Blenniimorphae</taxon>
        <taxon>Blenniiformes</taxon>
        <taxon>Gobiesocoidei</taxon>
        <taxon>Gobiesocidae</taxon>
        <taxon>Gobiesocinae</taxon>
        <taxon>Gouania</taxon>
    </lineage>
</organism>
<feature type="domain" description="C2H2-type" evidence="9">
    <location>
        <begin position="310"/>
        <end position="334"/>
    </location>
</feature>
<reference evidence="10" key="3">
    <citation type="submission" date="2025-09" db="UniProtKB">
        <authorList>
            <consortium name="Ensembl"/>
        </authorList>
    </citation>
    <scope>IDENTIFICATION</scope>
</reference>
<dbReference type="Gene3D" id="3.30.160.60">
    <property type="entry name" value="Classic Zinc Finger"/>
    <property type="match status" value="1"/>
</dbReference>
<dbReference type="AlphaFoldDB" id="A0A8C5ESF9"/>
<dbReference type="PANTHER" id="PTHR44029:SF1">
    <property type="entry name" value="DNAJ HOMOLOG SUBFAMILY C MEMBER 21"/>
    <property type="match status" value="1"/>
</dbReference>
<dbReference type="SUPFAM" id="SSF57667">
    <property type="entry name" value="beta-beta-alpha zinc fingers"/>
    <property type="match status" value="1"/>
</dbReference>
<evidence type="ECO:0000256" key="6">
    <source>
        <dbReference type="SAM" id="Coils"/>
    </source>
</evidence>
<feature type="domain" description="J" evidence="8">
    <location>
        <begin position="3"/>
        <end position="69"/>
    </location>
</feature>
<dbReference type="Gene3D" id="1.10.287.110">
    <property type="entry name" value="DnaJ domain"/>
    <property type="match status" value="1"/>
</dbReference>
<dbReference type="PROSITE" id="PS00636">
    <property type="entry name" value="DNAJ_1"/>
    <property type="match status" value="1"/>
</dbReference>
<feature type="coiled-coil region" evidence="6">
    <location>
        <begin position="256"/>
        <end position="305"/>
    </location>
</feature>
<proteinExistence type="predicted"/>
<dbReference type="InterPro" id="IPR001623">
    <property type="entry name" value="DnaJ_domain"/>
</dbReference>
<protein>
    <recommendedName>
        <fullName evidence="4">DnaJ homolog subfamily C member 21</fullName>
    </recommendedName>
</protein>
<keyword evidence="1" id="KW-0479">Metal-binding</keyword>
<keyword evidence="3" id="KW-0862">Zinc</keyword>
<dbReference type="SUPFAM" id="SSF46565">
    <property type="entry name" value="Chaperone J-domain"/>
    <property type="match status" value="1"/>
</dbReference>
<evidence type="ECO:0000256" key="7">
    <source>
        <dbReference type="SAM" id="MobiDB-lite"/>
    </source>
</evidence>
<dbReference type="InterPro" id="IPR013087">
    <property type="entry name" value="Znf_C2H2_type"/>
</dbReference>
<dbReference type="PROSITE" id="PS00028">
    <property type="entry name" value="ZINC_FINGER_C2H2_1"/>
    <property type="match status" value="1"/>
</dbReference>
<dbReference type="GO" id="GO:0005737">
    <property type="term" value="C:cytoplasm"/>
    <property type="evidence" value="ECO:0007669"/>
    <property type="project" value="TreeGrafter"/>
</dbReference>
<dbReference type="Pfam" id="PF00226">
    <property type="entry name" value="DnaJ"/>
    <property type="match status" value="1"/>
</dbReference>
<dbReference type="SMART" id="SM00451">
    <property type="entry name" value="ZnF_U1"/>
    <property type="match status" value="1"/>
</dbReference>
<evidence type="ECO:0000259" key="9">
    <source>
        <dbReference type="PROSITE" id="PS50157"/>
    </source>
</evidence>
<evidence type="ECO:0000256" key="1">
    <source>
        <dbReference type="ARBA" id="ARBA00022723"/>
    </source>
</evidence>
<dbReference type="PANTHER" id="PTHR44029">
    <property type="entry name" value="DNAJ HOMOLOG SUBFAMILY C MEMBER 21"/>
    <property type="match status" value="1"/>
</dbReference>
<dbReference type="InterPro" id="IPR022755">
    <property type="entry name" value="Znf_C2H2_jaz"/>
</dbReference>
<dbReference type="InterPro" id="IPR051964">
    <property type="entry name" value="Chaperone_stress_response"/>
</dbReference>
<keyword evidence="2 5" id="KW-0863">Zinc-finger</keyword>
<dbReference type="PROSITE" id="PS50157">
    <property type="entry name" value="ZINC_FINGER_C2H2_2"/>
    <property type="match status" value="1"/>
</dbReference>